<sequence length="55" mass="6152">VTDKDILSEITDEMENDDDEKDDNVDSDPSQSLLTSQEISSVPTGIFVKPFIHKL</sequence>
<feature type="non-terminal residue" evidence="2">
    <location>
        <position position="1"/>
    </location>
</feature>
<dbReference type="AlphaFoldDB" id="A0A4Y2GA14"/>
<gene>
    <name evidence="2" type="ORF">AVEN_18745_1</name>
</gene>
<name>A0A4Y2GA14_ARAVE</name>
<evidence type="ECO:0000256" key="1">
    <source>
        <dbReference type="SAM" id="MobiDB-lite"/>
    </source>
</evidence>
<evidence type="ECO:0000313" key="3">
    <source>
        <dbReference type="Proteomes" id="UP000499080"/>
    </source>
</evidence>
<dbReference type="Proteomes" id="UP000499080">
    <property type="component" value="Unassembled WGS sequence"/>
</dbReference>
<feature type="region of interest" description="Disordered" evidence="1">
    <location>
        <begin position="12"/>
        <end position="38"/>
    </location>
</feature>
<accession>A0A4Y2GA14</accession>
<reference evidence="2 3" key="1">
    <citation type="journal article" date="2019" name="Sci. Rep.">
        <title>Orb-weaving spider Araneus ventricosus genome elucidates the spidroin gene catalogue.</title>
        <authorList>
            <person name="Kono N."/>
            <person name="Nakamura H."/>
            <person name="Ohtoshi R."/>
            <person name="Moran D.A.P."/>
            <person name="Shinohara A."/>
            <person name="Yoshida Y."/>
            <person name="Fujiwara M."/>
            <person name="Mori M."/>
            <person name="Tomita M."/>
            <person name="Arakawa K."/>
        </authorList>
    </citation>
    <scope>NUCLEOTIDE SEQUENCE [LARGE SCALE GENOMIC DNA]</scope>
</reference>
<evidence type="ECO:0000313" key="2">
    <source>
        <dbReference type="EMBL" id="GBM48804.1"/>
    </source>
</evidence>
<dbReference type="EMBL" id="BGPR01001229">
    <property type="protein sequence ID" value="GBM48804.1"/>
    <property type="molecule type" value="Genomic_DNA"/>
</dbReference>
<proteinExistence type="predicted"/>
<feature type="compositionally biased region" description="Acidic residues" evidence="1">
    <location>
        <begin position="12"/>
        <end position="26"/>
    </location>
</feature>
<feature type="compositionally biased region" description="Polar residues" evidence="1">
    <location>
        <begin position="29"/>
        <end position="38"/>
    </location>
</feature>
<protein>
    <submittedName>
        <fullName evidence="2">Uncharacterized protein</fullName>
    </submittedName>
</protein>
<organism evidence="2 3">
    <name type="scientific">Araneus ventricosus</name>
    <name type="common">Orbweaver spider</name>
    <name type="synonym">Epeira ventricosa</name>
    <dbReference type="NCBI Taxonomy" id="182803"/>
    <lineage>
        <taxon>Eukaryota</taxon>
        <taxon>Metazoa</taxon>
        <taxon>Ecdysozoa</taxon>
        <taxon>Arthropoda</taxon>
        <taxon>Chelicerata</taxon>
        <taxon>Arachnida</taxon>
        <taxon>Araneae</taxon>
        <taxon>Araneomorphae</taxon>
        <taxon>Entelegynae</taxon>
        <taxon>Araneoidea</taxon>
        <taxon>Araneidae</taxon>
        <taxon>Araneus</taxon>
    </lineage>
</organism>
<keyword evidence="3" id="KW-1185">Reference proteome</keyword>
<comment type="caution">
    <text evidence="2">The sequence shown here is derived from an EMBL/GenBank/DDBJ whole genome shotgun (WGS) entry which is preliminary data.</text>
</comment>